<feature type="non-terminal residue" evidence="2">
    <location>
        <position position="189"/>
    </location>
</feature>
<dbReference type="AlphaFoldDB" id="A0AA89BG77"/>
<accession>A0AA89BG77</accession>
<evidence type="ECO:0000256" key="1">
    <source>
        <dbReference type="SAM" id="MobiDB-lite"/>
    </source>
</evidence>
<evidence type="ECO:0000313" key="2">
    <source>
        <dbReference type="EMBL" id="KAK3041130.1"/>
    </source>
</evidence>
<keyword evidence="3" id="KW-1185">Reference proteome</keyword>
<comment type="caution">
    <text evidence="2">The sequence shown here is derived from an EMBL/GenBank/DDBJ whole genome shotgun (WGS) entry which is preliminary data.</text>
</comment>
<dbReference type="EMBL" id="JAVXUP010000041">
    <property type="protein sequence ID" value="KAK3041130.1"/>
    <property type="molecule type" value="Genomic_DNA"/>
</dbReference>
<protein>
    <submittedName>
        <fullName evidence="2">Uncharacterized protein</fullName>
    </submittedName>
</protein>
<sequence length="189" mass="20247">MFGSITGNSIGGDCAVCLSKFESNGIPLWLHRHVARRQLDVSTVHPTEADVLNKLVSESEARIFSATASGSRMGASANDEPCRNLAGDYIVDEGYEVSVGSTHHRRASNCTEKDSAKAPISQPKPRGEILVAEVAGGQSWLKDYVDRISSISFSSRAMSLQSSGRFFTGGSRRSENVIVAAANDVEGNR</sequence>
<dbReference type="Proteomes" id="UP001188597">
    <property type="component" value="Unassembled WGS sequence"/>
</dbReference>
<reference evidence="2" key="1">
    <citation type="submission" date="2022-12" db="EMBL/GenBank/DDBJ databases">
        <title>Draft genome assemblies for two species of Escallonia (Escalloniales).</title>
        <authorList>
            <person name="Chanderbali A."/>
            <person name="Dervinis C."/>
            <person name="Anghel I."/>
            <person name="Soltis D."/>
            <person name="Soltis P."/>
            <person name="Zapata F."/>
        </authorList>
    </citation>
    <scope>NUCLEOTIDE SEQUENCE</scope>
    <source>
        <strain evidence="2">UCBG64.0493</strain>
        <tissue evidence="2">Leaf</tissue>
    </source>
</reference>
<evidence type="ECO:0000313" key="3">
    <source>
        <dbReference type="Proteomes" id="UP001188597"/>
    </source>
</evidence>
<feature type="region of interest" description="Disordered" evidence="1">
    <location>
        <begin position="103"/>
        <end position="122"/>
    </location>
</feature>
<name>A0AA89BG77_9ASTE</name>
<gene>
    <name evidence="2" type="ORF">RJ639_027582</name>
</gene>
<proteinExistence type="predicted"/>
<organism evidence="2 3">
    <name type="scientific">Escallonia herrerae</name>
    <dbReference type="NCBI Taxonomy" id="1293975"/>
    <lineage>
        <taxon>Eukaryota</taxon>
        <taxon>Viridiplantae</taxon>
        <taxon>Streptophyta</taxon>
        <taxon>Embryophyta</taxon>
        <taxon>Tracheophyta</taxon>
        <taxon>Spermatophyta</taxon>
        <taxon>Magnoliopsida</taxon>
        <taxon>eudicotyledons</taxon>
        <taxon>Gunneridae</taxon>
        <taxon>Pentapetalae</taxon>
        <taxon>asterids</taxon>
        <taxon>campanulids</taxon>
        <taxon>Escalloniales</taxon>
        <taxon>Escalloniaceae</taxon>
        <taxon>Escallonia</taxon>
    </lineage>
</organism>